<evidence type="ECO:0000313" key="1">
    <source>
        <dbReference type="EMBL" id="SUO97334.1"/>
    </source>
</evidence>
<organism evidence="1 2">
    <name type="scientific">Suttonella ornithocola</name>
    <dbReference type="NCBI Taxonomy" id="279832"/>
    <lineage>
        <taxon>Bacteria</taxon>
        <taxon>Pseudomonadati</taxon>
        <taxon>Pseudomonadota</taxon>
        <taxon>Gammaproteobacteria</taxon>
        <taxon>Cardiobacteriales</taxon>
        <taxon>Cardiobacteriaceae</taxon>
        <taxon>Suttonella</taxon>
    </lineage>
</organism>
<evidence type="ECO:0008006" key="3">
    <source>
        <dbReference type="Google" id="ProtNLM"/>
    </source>
</evidence>
<sequence length="90" mass="10218">MVEEAVVAYAIEESVHGQTRVSNELRERGIFVSASGVRSICLSHHLESFRKRLKDLETKVAEKNHMLTESQIAALERKQQDDEVCGEIYS</sequence>
<proteinExistence type="predicted"/>
<gene>
    <name evidence="1" type="ORF">NCTC13337_02379</name>
</gene>
<keyword evidence="2" id="KW-1185">Reference proteome</keyword>
<reference evidence="1 2" key="1">
    <citation type="submission" date="2018-06" db="EMBL/GenBank/DDBJ databases">
        <authorList>
            <consortium name="Pathogen Informatics"/>
            <person name="Doyle S."/>
        </authorList>
    </citation>
    <scope>NUCLEOTIDE SEQUENCE [LARGE SCALE GENOMIC DNA]</scope>
    <source>
        <strain evidence="1 2">NCTC13337</strain>
    </source>
</reference>
<dbReference type="AlphaFoldDB" id="A0A380MYN6"/>
<dbReference type="Proteomes" id="UP000254601">
    <property type="component" value="Unassembled WGS sequence"/>
</dbReference>
<evidence type="ECO:0000313" key="2">
    <source>
        <dbReference type="Proteomes" id="UP000254601"/>
    </source>
</evidence>
<name>A0A380MYN6_9GAMM</name>
<dbReference type="EMBL" id="UHIC01000001">
    <property type="protein sequence ID" value="SUO97334.1"/>
    <property type="molecule type" value="Genomic_DNA"/>
</dbReference>
<accession>A0A380MYN6</accession>
<protein>
    <recommendedName>
        <fullName evidence="3">Transposase</fullName>
    </recommendedName>
</protein>